<name>A0AAW1ZBF0_CULAL</name>
<feature type="compositionally biased region" description="Basic and acidic residues" evidence="1">
    <location>
        <begin position="91"/>
        <end position="102"/>
    </location>
</feature>
<evidence type="ECO:0000313" key="3">
    <source>
        <dbReference type="Proteomes" id="UP001479290"/>
    </source>
</evidence>
<accession>A0AAW1ZBF0</accession>
<dbReference type="EMBL" id="JAWDJR010000019">
    <property type="protein sequence ID" value="KAK9957731.1"/>
    <property type="molecule type" value="Genomic_DNA"/>
</dbReference>
<gene>
    <name evidence="2" type="ORF">ABG768_011954</name>
</gene>
<proteinExistence type="predicted"/>
<feature type="region of interest" description="Disordered" evidence="1">
    <location>
        <begin position="71"/>
        <end position="102"/>
    </location>
</feature>
<organism evidence="2 3">
    <name type="scientific">Culter alburnus</name>
    <name type="common">Topmouth culter</name>
    <dbReference type="NCBI Taxonomy" id="194366"/>
    <lineage>
        <taxon>Eukaryota</taxon>
        <taxon>Metazoa</taxon>
        <taxon>Chordata</taxon>
        <taxon>Craniata</taxon>
        <taxon>Vertebrata</taxon>
        <taxon>Euteleostomi</taxon>
        <taxon>Actinopterygii</taxon>
        <taxon>Neopterygii</taxon>
        <taxon>Teleostei</taxon>
        <taxon>Ostariophysi</taxon>
        <taxon>Cypriniformes</taxon>
        <taxon>Xenocyprididae</taxon>
        <taxon>Xenocypridinae</taxon>
        <taxon>Culter</taxon>
    </lineage>
</organism>
<protein>
    <submittedName>
        <fullName evidence="2">Uncharacterized protein</fullName>
    </submittedName>
</protein>
<sequence length="102" mass="11424">MKPEIRSPVDNATTHAQSWKSFDLFSFHSSSCRLTLAPPTLPPAETRAMADLRSVLPCLSRWVRLTKVRETAVPGTGSRETRAPPKSTQEFGHRGLCFEEQQ</sequence>
<evidence type="ECO:0000313" key="2">
    <source>
        <dbReference type="EMBL" id="KAK9957731.1"/>
    </source>
</evidence>
<evidence type="ECO:0000256" key="1">
    <source>
        <dbReference type="SAM" id="MobiDB-lite"/>
    </source>
</evidence>
<keyword evidence="3" id="KW-1185">Reference proteome</keyword>
<comment type="caution">
    <text evidence="2">The sequence shown here is derived from an EMBL/GenBank/DDBJ whole genome shotgun (WGS) entry which is preliminary data.</text>
</comment>
<dbReference type="Proteomes" id="UP001479290">
    <property type="component" value="Unassembled WGS sequence"/>
</dbReference>
<reference evidence="2 3" key="1">
    <citation type="submission" date="2024-05" db="EMBL/GenBank/DDBJ databases">
        <title>A high-quality chromosomal-level genome assembly of Topmouth culter (Culter alburnus).</title>
        <authorList>
            <person name="Zhao H."/>
        </authorList>
    </citation>
    <scope>NUCLEOTIDE SEQUENCE [LARGE SCALE GENOMIC DNA]</scope>
    <source>
        <strain evidence="2">CATC2023</strain>
        <tissue evidence="2">Muscle</tissue>
    </source>
</reference>
<dbReference type="AlphaFoldDB" id="A0AAW1ZBF0"/>